<protein>
    <submittedName>
        <fullName evidence="2">Uncharacterized protein</fullName>
    </submittedName>
</protein>
<name>A0A0A9H938_ARUDO</name>
<dbReference type="AlphaFoldDB" id="A0A0A9H938"/>
<sequence length="39" mass="4511">MPVNNSRMRIPKLYTSPHGETCPPSPYSTMHKKHLLFTI</sequence>
<reference evidence="2" key="1">
    <citation type="submission" date="2014-09" db="EMBL/GenBank/DDBJ databases">
        <authorList>
            <person name="Magalhaes I.L.F."/>
            <person name="Oliveira U."/>
            <person name="Santos F.R."/>
            <person name="Vidigal T.H.D.A."/>
            <person name="Brescovit A.D."/>
            <person name="Santos A.J."/>
        </authorList>
    </citation>
    <scope>NUCLEOTIDE SEQUENCE</scope>
    <source>
        <tissue evidence="2">Shoot tissue taken approximately 20 cm above the soil surface</tissue>
    </source>
</reference>
<dbReference type="EMBL" id="GBRH01164211">
    <property type="protein sequence ID" value="JAE33685.1"/>
    <property type="molecule type" value="Transcribed_RNA"/>
</dbReference>
<evidence type="ECO:0000256" key="1">
    <source>
        <dbReference type="SAM" id="MobiDB-lite"/>
    </source>
</evidence>
<accession>A0A0A9H938</accession>
<evidence type="ECO:0000313" key="2">
    <source>
        <dbReference type="EMBL" id="JAE33685.1"/>
    </source>
</evidence>
<feature type="region of interest" description="Disordered" evidence="1">
    <location>
        <begin position="1"/>
        <end position="25"/>
    </location>
</feature>
<proteinExistence type="predicted"/>
<organism evidence="2">
    <name type="scientific">Arundo donax</name>
    <name type="common">Giant reed</name>
    <name type="synonym">Donax arundinaceus</name>
    <dbReference type="NCBI Taxonomy" id="35708"/>
    <lineage>
        <taxon>Eukaryota</taxon>
        <taxon>Viridiplantae</taxon>
        <taxon>Streptophyta</taxon>
        <taxon>Embryophyta</taxon>
        <taxon>Tracheophyta</taxon>
        <taxon>Spermatophyta</taxon>
        <taxon>Magnoliopsida</taxon>
        <taxon>Liliopsida</taxon>
        <taxon>Poales</taxon>
        <taxon>Poaceae</taxon>
        <taxon>PACMAD clade</taxon>
        <taxon>Arundinoideae</taxon>
        <taxon>Arundineae</taxon>
        <taxon>Arundo</taxon>
    </lineage>
</organism>
<reference evidence="2" key="2">
    <citation type="journal article" date="2015" name="Data Brief">
        <title>Shoot transcriptome of the giant reed, Arundo donax.</title>
        <authorList>
            <person name="Barrero R.A."/>
            <person name="Guerrero F.D."/>
            <person name="Moolhuijzen P."/>
            <person name="Goolsby J.A."/>
            <person name="Tidwell J."/>
            <person name="Bellgard S.E."/>
            <person name="Bellgard M.I."/>
        </authorList>
    </citation>
    <scope>NUCLEOTIDE SEQUENCE</scope>
    <source>
        <tissue evidence="2">Shoot tissue taken approximately 20 cm above the soil surface</tissue>
    </source>
</reference>